<dbReference type="GO" id="GO:0009847">
    <property type="term" value="P:spore germination"/>
    <property type="evidence" value="ECO:0007669"/>
    <property type="project" value="InterPro"/>
</dbReference>
<dbReference type="EMBL" id="AJWZ01004730">
    <property type="protein sequence ID" value="EKC64600.1"/>
    <property type="molecule type" value="Genomic_DNA"/>
</dbReference>
<dbReference type="NCBIfam" id="TIGR01441">
    <property type="entry name" value="GPR"/>
    <property type="match status" value="1"/>
</dbReference>
<protein>
    <submittedName>
        <fullName evidence="3">Spore protease</fullName>
    </submittedName>
</protein>
<keyword evidence="1 3" id="KW-0645">Protease</keyword>
<reference evidence="3" key="1">
    <citation type="journal article" date="2013" name="Environ. Microbiol.">
        <title>Microbiota from the distal guts of lean and obese adolescents exhibit partial functional redundancy besides clear differences in community structure.</title>
        <authorList>
            <person name="Ferrer M."/>
            <person name="Ruiz A."/>
            <person name="Lanza F."/>
            <person name="Haange S.B."/>
            <person name="Oberbach A."/>
            <person name="Till H."/>
            <person name="Bargiela R."/>
            <person name="Campoy C."/>
            <person name="Segura M.T."/>
            <person name="Richter M."/>
            <person name="von Bergen M."/>
            <person name="Seifert J."/>
            <person name="Suarez A."/>
        </authorList>
    </citation>
    <scope>NUCLEOTIDE SEQUENCE</scope>
</reference>
<dbReference type="GO" id="GO:0008233">
    <property type="term" value="F:peptidase activity"/>
    <property type="evidence" value="ECO:0007669"/>
    <property type="project" value="UniProtKB-KW"/>
</dbReference>
<dbReference type="PIRSF" id="PIRSF019549">
    <property type="entry name" value="Peptidase_A25"/>
    <property type="match status" value="1"/>
</dbReference>
<organism evidence="3">
    <name type="scientific">human gut metagenome</name>
    <dbReference type="NCBI Taxonomy" id="408170"/>
    <lineage>
        <taxon>unclassified sequences</taxon>
        <taxon>metagenomes</taxon>
        <taxon>organismal metagenomes</taxon>
    </lineage>
</organism>
<sequence>MEKVILGDIMHEINLDKYELRTDLVIDHFPGKESCSNYTKKVINKDIYVEEVGINNQEEAKTFRKKEGIYKTVTFKDISDSQNFKKVEEVFVNTLKRMLEENSIKEDSSVLIIGLGNEKSTPDALGPKSLNHVLVTRHLFKLGSVEEGYREVSILKPGVTGETGIETKDSILAIVENIKPNFVIVIDALATSSIDRLNKTIQISNSGITPGSGVNNSRISIDKETLKVPVIVIGVPTIIDSSIIVADTINFMLKKFSYDKNNINNKQDKLKFKIDYKDYDKDLDKDEKKYLLGIVGTLSEDELQRLVFEVLNPIDYNYMVTPKEIDFLIDKLSLLIGHGLNMALHSVKRSYSDV</sequence>
<gene>
    <name evidence="3" type="ORF">OBE_06884</name>
</gene>
<accession>K1TDV2</accession>
<dbReference type="GO" id="GO:0006508">
    <property type="term" value="P:proteolysis"/>
    <property type="evidence" value="ECO:0007669"/>
    <property type="project" value="UniProtKB-KW"/>
</dbReference>
<dbReference type="SUPFAM" id="SSF53163">
    <property type="entry name" value="HybD-like"/>
    <property type="match status" value="1"/>
</dbReference>
<proteinExistence type="inferred from homology"/>
<dbReference type="Pfam" id="PF03418">
    <property type="entry name" value="Peptidase_A25"/>
    <property type="match status" value="1"/>
</dbReference>
<evidence type="ECO:0000256" key="2">
    <source>
        <dbReference type="ARBA" id="ARBA00022801"/>
    </source>
</evidence>
<dbReference type="InterPro" id="IPR023430">
    <property type="entry name" value="Pept_HybD-like_dom_sf"/>
</dbReference>
<comment type="caution">
    <text evidence="3">The sequence shown here is derived from an EMBL/GenBank/DDBJ whole genome shotgun (WGS) entry which is preliminary data.</text>
</comment>
<evidence type="ECO:0000313" key="3">
    <source>
        <dbReference type="EMBL" id="EKC64600.1"/>
    </source>
</evidence>
<evidence type="ECO:0000256" key="1">
    <source>
        <dbReference type="ARBA" id="ARBA00022670"/>
    </source>
</evidence>
<name>K1TDV2_9ZZZZ</name>
<dbReference type="Gene3D" id="3.40.50.1450">
    <property type="entry name" value="HybD-like"/>
    <property type="match status" value="1"/>
</dbReference>
<dbReference type="InterPro" id="IPR005080">
    <property type="entry name" value="Peptidase_A25"/>
</dbReference>
<dbReference type="HAMAP" id="MF_00626">
    <property type="entry name" value="Germination_prot"/>
    <property type="match status" value="1"/>
</dbReference>
<dbReference type="AlphaFoldDB" id="K1TDV2"/>
<keyword evidence="2" id="KW-0378">Hydrolase</keyword>